<keyword evidence="2" id="KW-1185">Reference proteome</keyword>
<evidence type="ECO:0000313" key="1">
    <source>
        <dbReference type="EMBL" id="TWT19389.1"/>
    </source>
</evidence>
<comment type="caution">
    <text evidence="1">The sequence shown here is derived from an EMBL/GenBank/DDBJ whole genome shotgun (WGS) entry which is preliminary data.</text>
</comment>
<accession>A0A5C5U0W9</accession>
<sequence length="59" mass="6612">MRRLFTETTSTTAVIPAKAGSALQQREALVIHFDLSRKGNGTMDPGFRRDDDRRMFGIA</sequence>
<dbReference type="AlphaFoldDB" id="A0A5C5U0W9"/>
<dbReference type="RefSeq" id="WP_146388505.1">
    <property type="nucleotide sequence ID" value="NZ_VOHK01000005.1"/>
</dbReference>
<gene>
    <name evidence="1" type="ORF">FQY83_13660</name>
</gene>
<reference evidence="1 2" key="1">
    <citation type="journal article" date="2008" name="Int. J. Syst. Evol. Microbiol.">
        <title>Luteimonas marina sp. nov., isolated from seawater.</title>
        <authorList>
            <person name="Baik K.S."/>
            <person name="Park S.C."/>
            <person name="Kim M.S."/>
            <person name="Kim E.M."/>
            <person name="Park C."/>
            <person name="Chun J."/>
            <person name="Seong C.N."/>
        </authorList>
    </citation>
    <scope>NUCLEOTIDE SEQUENCE [LARGE SCALE GENOMIC DNA]</scope>
    <source>
        <strain evidence="1 2">FR1330</strain>
    </source>
</reference>
<protein>
    <submittedName>
        <fullName evidence="1">Uncharacterized protein</fullName>
    </submittedName>
</protein>
<organism evidence="1 2">
    <name type="scientific">Luteimonas marina</name>
    <dbReference type="NCBI Taxonomy" id="488485"/>
    <lineage>
        <taxon>Bacteria</taxon>
        <taxon>Pseudomonadati</taxon>
        <taxon>Pseudomonadota</taxon>
        <taxon>Gammaproteobacteria</taxon>
        <taxon>Lysobacterales</taxon>
        <taxon>Lysobacteraceae</taxon>
        <taxon>Luteimonas</taxon>
    </lineage>
</organism>
<dbReference type="Proteomes" id="UP000319980">
    <property type="component" value="Unassembled WGS sequence"/>
</dbReference>
<dbReference type="EMBL" id="VOHK01000005">
    <property type="protein sequence ID" value="TWT19389.1"/>
    <property type="molecule type" value="Genomic_DNA"/>
</dbReference>
<evidence type="ECO:0000313" key="2">
    <source>
        <dbReference type="Proteomes" id="UP000319980"/>
    </source>
</evidence>
<name>A0A5C5U0W9_9GAMM</name>
<proteinExistence type="predicted"/>